<dbReference type="Proteomes" id="UP001431199">
    <property type="component" value="Unassembled WGS sequence"/>
</dbReference>
<sequence length="138" mass="15363">MVNDDCIFCKLANGVFETNTLYEDDDFRVIFDASPATKGHVLILPKEHAANVFELSEETASKVFVLAKKIATVLKEVTGCEGVNILQNNGEIAGQTVFHFHMHIIPRYKGDTANIKWVQNEVDQAVVDEIISKAKDLL</sequence>
<dbReference type="PRINTS" id="PR00332">
    <property type="entry name" value="HISTRIAD"/>
</dbReference>
<gene>
    <name evidence="3" type="ORF">N5B56_06260</name>
</gene>
<dbReference type="PROSITE" id="PS00892">
    <property type="entry name" value="HIT_1"/>
    <property type="match status" value="1"/>
</dbReference>
<dbReference type="RefSeq" id="WP_118565770.1">
    <property type="nucleotide sequence ID" value="NZ_JAODBU010000006.1"/>
</dbReference>
<dbReference type="InterPro" id="IPR036265">
    <property type="entry name" value="HIT-like_sf"/>
</dbReference>
<accession>A0ABT2LZI4</accession>
<dbReference type="InterPro" id="IPR039384">
    <property type="entry name" value="HINT"/>
</dbReference>
<evidence type="ECO:0000313" key="4">
    <source>
        <dbReference type="Proteomes" id="UP001431199"/>
    </source>
</evidence>
<name>A0ABT2LZI4_9FIRM</name>
<keyword evidence="4" id="KW-1185">Reference proteome</keyword>
<dbReference type="InterPro" id="IPR001310">
    <property type="entry name" value="Histidine_triad_HIT"/>
</dbReference>
<dbReference type="SUPFAM" id="SSF54197">
    <property type="entry name" value="HIT-like"/>
    <property type="match status" value="1"/>
</dbReference>
<evidence type="ECO:0000259" key="2">
    <source>
        <dbReference type="PROSITE" id="PS51084"/>
    </source>
</evidence>
<dbReference type="EMBL" id="JAODBU010000006">
    <property type="protein sequence ID" value="MCT7398689.1"/>
    <property type="molecule type" value="Genomic_DNA"/>
</dbReference>
<dbReference type="InterPro" id="IPR019808">
    <property type="entry name" value="Histidine_triad_CS"/>
</dbReference>
<comment type="caution">
    <text evidence="3">The sequence shown here is derived from an EMBL/GenBank/DDBJ whole genome shotgun (WGS) entry which is preliminary data.</text>
</comment>
<feature type="short sequence motif" description="Histidine triad motif" evidence="1">
    <location>
        <begin position="99"/>
        <end position="103"/>
    </location>
</feature>
<dbReference type="PANTHER" id="PTHR46648:SF1">
    <property type="entry name" value="ADENOSINE 5'-MONOPHOSPHORAMIDASE HNT1"/>
    <property type="match status" value="1"/>
</dbReference>
<evidence type="ECO:0000313" key="3">
    <source>
        <dbReference type="EMBL" id="MCT7398689.1"/>
    </source>
</evidence>
<proteinExistence type="predicted"/>
<protein>
    <submittedName>
        <fullName evidence="3">HIT family protein</fullName>
    </submittedName>
</protein>
<dbReference type="Gene3D" id="3.30.428.10">
    <property type="entry name" value="HIT-like"/>
    <property type="match status" value="1"/>
</dbReference>
<dbReference type="Pfam" id="PF01230">
    <property type="entry name" value="HIT"/>
    <property type="match status" value="1"/>
</dbReference>
<evidence type="ECO:0000256" key="1">
    <source>
        <dbReference type="PROSITE-ProRule" id="PRU00464"/>
    </source>
</evidence>
<organism evidence="3 4">
    <name type="scientific">Eubacterium album</name>
    <dbReference type="NCBI Taxonomy" id="2978477"/>
    <lineage>
        <taxon>Bacteria</taxon>
        <taxon>Bacillati</taxon>
        <taxon>Bacillota</taxon>
        <taxon>Clostridia</taxon>
        <taxon>Eubacteriales</taxon>
        <taxon>Eubacteriaceae</taxon>
        <taxon>Eubacterium</taxon>
    </lineage>
</organism>
<reference evidence="3" key="1">
    <citation type="submission" date="2022-09" db="EMBL/GenBank/DDBJ databases">
        <title>Eubacterium sp. LFL-14 isolated from human feces.</title>
        <authorList>
            <person name="Liu F."/>
        </authorList>
    </citation>
    <scope>NUCLEOTIDE SEQUENCE</scope>
    <source>
        <strain evidence="3">LFL-14</strain>
    </source>
</reference>
<dbReference type="CDD" id="cd01277">
    <property type="entry name" value="HINT_subgroup"/>
    <property type="match status" value="1"/>
</dbReference>
<feature type="domain" description="HIT" evidence="2">
    <location>
        <begin position="7"/>
        <end position="114"/>
    </location>
</feature>
<dbReference type="InterPro" id="IPR011146">
    <property type="entry name" value="HIT-like"/>
</dbReference>
<dbReference type="PANTHER" id="PTHR46648">
    <property type="entry name" value="HIT FAMILY PROTEIN 1"/>
    <property type="match status" value="1"/>
</dbReference>
<dbReference type="PROSITE" id="PS51084">
    <property type="entry name" value="HIT_2"/>
    <property type="match status" value="1"/>
</dbReference>